<name>K0SDB4_THAOC</name>
<proteinExistence type="predicted"/>
<dbReference type="AlphaFoldDB" id="K0SDB4"/>
<sequence length="129" mass="14109">MRCTARRAQSEKKLSPAAGRVAARYGQSVERDDAVVREGGGTIRWTMGSWREGRRDGSALASAMRTMKAMKARRPRLSRAAAAGTGATARLLSRGKTRQGFVGKGRGTMPPWRFGEGYGRHSKESLRLD</sequence>
<feature type="region of interest" description="Disordered" evidence="1">
    <location>
        <begin position="70"/>
        <end position="129"/>
    </location>
</feature>
<gene>
    <name evidence="2" type="ORF">THAOC_23455</name>
</gene>
<accession>K0SDB4</accession>
<feature type="compositionally biased region" description="Basic and acidic residues" evidence="1">
    <location>
        <begin position="118"/>
        <end position="129"/>
    </location>
</feature>
<evidence type="ECO:0000313" key="2">
    <source>
        <dbReference type="EMBL" id="EJK56622.1"/>
    </source>
</evidence>
<dbReference type="EMBL" id="AGNL01030963">
    <property type="protein sequence ID" value="EJK56622.1"/>
    <property type="molecule type" value="Genomic_DNA"/>
</dbReference>
<feature type="region of interest" description="Disordered" evidence="1">
    <location>
        <begin position="1"/>
        <end position="25"/>
    </location>
</feature>
<keyword evidence="3" id="KW-1185">Reference proteome</keyword>
<feature type="compositionally biased region" description="Low complexity" evidence="1">
    <location>
        <begin position="78"/>
        <end position="92"/>
    </location>
</feature>
<reference evidence="2 3" key="1">
    <citation type="journal article" date="2012" name="Genome Biol.">
        <title>Genome and low-iron response of an oceanic diatom adapted to chronic iron limitation.</title>
        <authorList>
            <person name="Lommer M."/>
            <person name="Specht M."/>
            <person name="Roy A.S."/>
            <person name="Kraemer L."/>
            <person name="Andreson R."/>
            <person name="Gutowska M.A."/>
            <person name="Wolf J."/>
            <person name="Bergner S.V."/>
            <person name="Schilhabel M.B."/>
            <person name="Klostermeier U.C."/>
            <person name="Beiko R.G."/>
            <person name="Rosenstiel P."/>
            <person name="Hippler M."/>
            <person name="Laroche J."/>
        </authorList>
    </citation>
    <scope>NUCLEOTIDE SEQUENCE [LARGE SCALE GENOMIC DNA]</scope>
    <source>
        <strain evidence="2 3">CCMP1005</strain>
    </source>
</reference>
<evidence type="ECO:0000313" key="3">
    <source>
        <dbReference type="Proteomes" id="UP000266841"/>
    </source>
</evidence>
<comment type="caution">
    <text evidence="2">The sequence shown here is derived from an EMBL/GenBank/DDBJ whole genome shotgun (WGS) entry which is preliminary data.</text>
</comment>
<dbReference type="Proteomes" id="UP000266841">
    <property type="component" value="Unassembled WGS sequence"/>
</dbReference>
<protein>
    <submittedName>
        <fullName evidence="2">Uncharacterized protein</fullName>
    </submittedName>
</protein>
<evidence type="ECO:0000256" key="1">
    <source>
        <dbReference type="SAM" id="MobiDB-lite"/>
    </source>
</evidence>
<organism evidence="2 3">
    <name type="scientific">Thalassiosira oceanica</name>
    <name type="common">Marine diatom</name>
    <dbReference type="NCBI Taxonomy" id="159749"/>
    <lineage>
        <taxon>Eukaryota</taxon>
        <taxon>Sar</taxon>
        <taxon>Stramenopiles</taxon>
        <taxon>Ochrophyta</taxon>
        <taxon>Bacillariophyta</taxon>
        <taxon>Coscinodiscophyceae</taxon>
        <taxon>Thalassiosirophycidae</taxon>
        <taxon>Thalassiosirales</taxon>
        <taxon>Thalassiosiraceae</taxon>
        <taxon>Thalassiosira</taxon>
    </lineage>
</organism>